<proteinExistence type="predicted"/>
<sequence>DYRNTPSEQFARAVGSPQLSATGRVR</sequence>
<gene>
    <name evidence="2" type="ORF">BN1708_018773</name>
</gene>
<reference evidence="2 3" key="1">
    <citation type="submission" date="2015-05" db="EMBL/GenBank/DDBJ databases">
        <authorList>
            <person name="Wang D.B."/>
            <person name="Wang M."/>
        </authorList>
    </citation>
    <scope>NUCLEOTIDE SEQUENCE [LARGE SCALE GENOMIC DNA]</scope>
    <source>
        <strain evidence="2">VL1</strain>
    </source>
</reference>
<accession>A0A0G4MBQ8</accession>
<dbReference type="EMBL" id="CVQH01021798">
    <property type="protein sequence ID" value="CRK31576.1"/>
    <property type="molecule type" value="Genomic_DNA"/>
</dbReference>
<evidence type="ECO:0000313" key="2">
    <source>
        <dbReference type="EMBL" id="CRK31576.1"/>
    </source>
</evidence>
<protein>
    <submittedName>
        <fullName evidence="2">Uncharacterized protein</fullName>
    </submittedName>
</protein>
<dbReference type="Proteomes" id="UP000044602">
    <property type="component" value="Unassembled WGS sequence"/>
</dbReference>
<feature type="region of interest" description="Disordered" evidence="1">
    <location>
        <begin position="1"/>
        <end position="26"/>
    </location>
</feature>
<feature type="compositionally biased region" description="Polar residues" evidence="1">
    <location>
        <begin position="17"/>
        <end position="26"/>
    </location>
</feature>
<organism evidence="2 3">
    <name type="scientific">Verticillium longisporum</name>
    <name type="common">Verticillium dahliae var. longisporum</name>
    <dbReference type="NCBI Taxonomy" id="100787"/>
    <lineage>
        <taxon>Eukaryota</taxon>
        <taxon>Fungi</taxon>
        <taxon>Dikarya</taxon>
        <taxon>Ascomycota</taxon>
        <taxon>Pezizomycotina</taxon>
        <taxon>Sordariomycetes</taxon>
        <taxon>Hypocreomycetidae</taxon>
        <taxon>Glomerellales</taxon>
        <taxon>Plectosphaerellaceae</taxon>
        <taxon>Verticillium</taxon>
    </lineage>
</organism>
<keyword evidence="3" id="KW-1185">Reference proteome</keyword>
<evidence type="ECO:0000313" key="3">
    <source>
        <dbReference type="Proteomes" id="UP000044602"/>
    </source>
</evidence>
<evidence type="ECO:0000256" key="1">
    <source>
        <dbReference type="SAM" id="MobiDB-lite"/>
    </source>
</evidence>
<feature type="non-terminal residue" evidence="2">
    <location>
        <position position="1"/>
    </location>
</feature>
<name>A0A0G4MBQ8_VERLO</name>
<dbReference type="AlphaFoldDB" id="A0A0G4MBQ8"/>